<dbReference type="Gene3D" id="1.10.10.2910">
    <property type="match status" value="1"/>
</dbReference>
<dbReference type="AlphaFoldDB" id="A0A4P6E4M1"/>
<accession>A0A4P6E4M1</accession>
<dbReference type="Proteomes" id="UP000293589">
    <property type="component" value="Chromosome"/>
</dbReference>
<sequence>MTDRILPITPSMTYGQMRTAVSQNTDIWVYSRHLPDPRMGCYDEDTQTIAIDIDLKYVQKRCTLVHELMHWKHGDQSCPGIASSKTERRARKDTALYLIDPMEYATLEGMYEGNKYKIASELNLTVQVVEDYMRILRDLC</sequence>
<evidence type="ECO:0000313" key="1">
    <source>
        <dbReference type="EMBL" id="QAY33159.1"/>
    </source>
</evidence>
<name>A0A4P6E4M1_9BIFI</name>
<gene>
    <name evidence="1" type="ORF">ESN35_06870</name>
</gene>
<dbReference type="RefSeq" id="WP_129237681.1">
    <property type="nucleotide sequence ID" value="NZ_CP035464.1"/>
</dbReference>
<organism evidence="1 2">
    <name type="scientific">Bifidobacterium pullorum subsp. gallinarum</name>
    <dbReference type="NCBI Taxonomy" id="78344"/>
    <lineage>
        <taxon>Bacteria</taxon>
        <taxon>Bacillati</taxon>
        <taxon>Actinomycetota</taxon>
        <taxon>Actinomycetes</taxon>
        <taxon>Bifidobacteriales</taxon>
        <taxon>Bifidobacteriaceae</taxon>
        <taxon>Bifidobacterium</taxon>
    </lineage>
</organism>
<proteinExistence type="predicted"/>
<reference evidence="1 2" key="1">
    <citation type="submission" date="2019-01" db="EMBL/GenBank/DDBJ databases">
        <title>Complete genome sequence of Bifidobacterium gallinarum CACC 514.</title>
        <authorList>
            <person name="Jung M."/>
        </authorList>
    </citation>
    <scope>NUCLEOTIDE SEQUENCE [LARGE SCALE GENOMIC DNA]</scope>
    <source>
        <strain evidence="1 2">CACC 514</strain>
    </source>
</reference>
<protein>
    <recommendedName>
        <fullName evidence="3">IrrE N-terminal-like domain-containing protein</fullName>
    </recommendedName>
</protein>
<dbReference type="EMBL" id="CP035464">
    <property type="protein sequence ID" value="QAY33159.1"/>
    <property type="molecule type" value="Genomic_DNA"/>
</dbReference>
<evidence type="ECO:0000313" key="2">
    <source>
        <dbReference type="Proteomes" id="UP000293589"/>
    </source>
</evidence>
<evidence type="ECO:0008006" key="3">
    <source>
        <dbReference type="Google" id="ProtNLM"/>
    </source>
</evidence>
<dbReference type="KEGG" id="bgx:ESN35_06870"/>